<gene>
    <name evidence="4" type="ORF">BP6252_06576</name>
</gene>
<evidence type="ECO:0000259" key="3">
    <source>
        <dbReference type="Pfam" id="PF17111"/>
    </source>
</evidence>
<feature type="domain" description="Azaphilone pigments biosynthesis cluster protein L N-terminal" evidence="3">
    <location>
        <begin position="2"/>
        <end position="209"/>
    </location>
</feature>
<keyword evidence="2" id="KW-0732">Signal</keyword>
<evidence type="ECO:0000256" key="2">
    <source>
        <dbReference type="SAM" id="SignalP"/>
    </source>
</evidence>
<proteinExistence type="predicted"/>
<dbReference type="EMBL" id="PDLM01000006">
    <property type="protein sequence ID" value="RDW75434.1"/>
    <property type="molecule type" value="Genomic_DNA"/>
</dbReference>
<dbReference type="OrthoDB" id="3546600at2759"/>
<dbReference type="STRING" id="1849047.A0A3D8RNG0"/>
<dbReference type="Pfam" id="PF17111">
    <property type="entry name" value="PigL_N"/>
    <property type="match status" value="1"/>
</dbReference>
<keyword evidence="5" id="KW-1185">Reference proteome</keyword>
<evidence type="ECO:0000313" key="4">
    <source>
        <dbReference type="EMBL" id="RDW75434.1"/>
    </source>
</evidence>
<feature type="signal peptide" evidence="2">
    <location>
        <begin position="1"/>
        <end position="26"/>
    </location>
</feature>
<name>A0A3D8RNG0_9HELO</name>
<comment type="caution">
    <text evidence="4">The sequence shown here is derived from an EMBL/GenBank/DDBJ whole genome shotgun (WGS) entry which is preliminary data.</text>
</comment>
<feature type="coiled-coil region" evidence="1">
    <location>
        <begin position="32"/>
        <end position="66"/>
    </location>
</feature>
<evidence type="ECO:0000256" key="1">
    <source>
        <dbReference type="SAM" id="Coils"/>
    </source>
</evidence>
<organism evidence="4 5">
    <name type="scientific">Coleophoma cylindrospora</name>
    <dbReference type="NCBI Taxonomy" id="1849047"/>
    <lineage>
        <taxon>Eukaryota</taxon>
        <taxon>Fungi</taxon>
        <taxon>Dikarya</taxon>
        <taxon>Ascomycota</taxon>
        <taxon>Pezizomycotina</taxon>
        <taxon>Leotiomycetes</taxon>
        <taxon>Helotiales</taxon>
        <taxon>Dermateaceae</taxon>
        <taxon>Coleophoma</taxon>
    </lineage>
</organism>
<dbReference type="InterPro" id="IPR031348">
    <property type="entry name" value="PigL_N"/>
</dbReference>
<reference evidence="4 5" key="1">
    <citation type="journal article" date="2018" name="IMA Fungus">
        <title>IMA Genome-F 9: Draft genome sequence of Annulohypoxylon stygium, Aspergillus mulundensis, Berkeleyomyces basicola (syn. Thielaviopsis basicola), Ceratocystis smalleyi, two Cercospora beticola strains, Coleophoma cylindrospora, Fusarium fracticaudum, Phialophora cf. hyalina, and Morchella septimelata.</title>
        <authorList>
            <person name="Wingfield B.D."/>
            <person name="Bills G.F."/>
            <person name="Dong Y."/>
            <person name="Huang W."/>
            <person name="Nel W.J."/>
            <person name="Swalarsk-Parry B.S."/>
            <person name="Vaghefi N."/>
            <person name="Wilken P.M."/>
            <person name="An Z."/>
            <person name="de Beer Z.W."/>
            <person name="De Vos L."/>
            <person name="Chen L."/>
            <person name="Duong T.A."/>
            <person name="Gao Y."/>
            <person name="Hammerbacher A."/>
            <person name="Kikkert J.R."/>
            <person name="Li Y."/>
            <person name="Li H."/>
            <person name="Li K."/>
            <person name="Li Q."/>
            <person name="Liu X."/>
            <person name="Ma X."/>
            <person name="Naidoo K."/>
            <person name="Pethybridge S.J."/>
            <person name="Sun J."/>
            <person name="Steenkamp E.T."/>
            <person name="van der Nest M.A."/>
            <person name="van Wyk S."/>
            <person name="Wingfield M.J."/>
            <person name="Xiong C."/>
            <person name="Yue Q."/>
            <person name="Zhang X."/>
        </authorList>
    </citation>
    <scope>NUCLEOTIDE SEQUENCE [LARGE SCALE GENOMIC DNA]</scope>
    <source>
        <strain evidence="4 5">BP6252</strain>
    </source>
</reference>
<evidence type="ECO:0000313" key="5">
    <source>
        <dbReference type="Proteomes" id="UP000256645"/>
    </source>
</evidence>
<sequence>MAEALGIASGLVALATFALQSSQVLYQTLSSYQSNNKVVRDLKDELESLENVLHSLNDIAATNEREFAPLANPLLRCGNACREFQDVVTKCSRRSDGAKVSARDWLKMRYMGNDINGFRNILAGYKSTIAIALAGVNMRTTLITNSALEQYKDLITDTTADLQGHLEDINLKLDALSLQGPRITTGDATERQRMLEERESTQYCLEVCAQVSTHLDDIRSKISSNTPVLDESVSMPDNEASSARTIATGAVSDCTARFSDAQKQLETHLQKIEDEIKRSMPPEYDAQPSDKSRIREEMESIKKCLEICADASQQAADPNRTNIIEDISMTDDGHQVIVSTVGDLIAARRVKAGARSMQVVGQMSDESLQHLFTHQNQGMVTAARSESGMDFADLYGNGYKLNRTKSPTRGTI</sequence>
<protein>
    <recommendedName>
        <fullName evidence="3">Azaphilone pigments biosynthesis cluster protein L N-terminal domain-containing protein</fullName>
    </recommendedName>
</protein>
<keyword evidence="1" id="KW-0175">Coiled coil</keyword>
<feature type="chain" id="PRO_5017616941" description="Azaphilone pigments biosynthesis cluster protein L N-terminal domain-containing protein" evidence="2">
    <location>
        <begin position="27"/>
        <end position="412"/>
    </location>
</feature>
<accession>A0A3D8RNG0</accession>
<dbReference type="Proteomes" id="UP000256645">
    <property type="component" value="Unassembled WGS sequence"/>
</dbReference>
<dbReference type="AlphaFoldDB" id="A0A3D8RNG0"/>